<organism evidence="3 4">
    <name type="scientific">Hypothenemus hampei</name>
    <name type="common">Coffee berry borer</name>
    <dbReference type="NCBI Taxonomy" id="57062"/>
    <lineage>
        <taxon>Eukaryota</taxon>
        <taxon>Metazoa</taxon>
        <taxon>Ecdysozoa</taxon>
        <taxon>Arthropoda</taxon>
        <taxon>Hexapoda</taxon>
        <taxon>Insecta</taxon>
        <taxon>Pterygota</taxon>
        <taxon>Neoptera</taxon>
        <taxon>Endopterygota</taxon>
        <taxon>Coleoptera</taxon>
        <taxon>Polyphaga</taxon>
        <taxon>Cucujiformia</taxon>
        <taxon>Curculionidae</taxon>
        <taxon>Scolytinae</taxon>
        <taxon>Hypothenemus</taxon>
    </lineage>
</organism>
<feature type="domain" description="Myb/SANT-like DNA-binding" evidence="2">
    <location>
        <begin position="1"/>
        <end position="50"/>
    </location>
</feature>
<comment type="caution">
    <text evidence="3">The sequence shown here is derived from an EMBL/GenBank/DDBJ whole genome shotgun (WGS) entry which is preliminary data.</text>
</comment>
<evidence type="ECO:0000259" key="2">
    <source>
        <dbReference type="Pfam" id="PF13837"/>
    </source>
</evidence>
<dbReference type="PANTHER" id="PTHR47595">
    <property type="entry name" value="HEAT SHOCK 70 KDA PROTEIN 14"/>
    <property type="match status" value="1"/>
</dbReference>
<evidence type="ECO:0000256" key="1">
    <source>
        <dbReference type="SAM" id="MobiDB-lite"/>
    </source>
</evidence>
<dbReference type="PANTHER" id="PTHR47595:SF1">
    <property type="entry name" value="MYB_SANT-LIKE DNA-BINDING DOMAIN-CONTAINING PROTEIN"/>
    <property type="match status" value="1"/>
</dbReference>
<dbReference type="EMBL" id="JBDJPC010000013">
    <property type="protein sequence ID" value="KAL1488694.1"/>
    <property type="molecule type" value="Genomic_DNA"/>
</dbReference>
<protein>
    <recommendedName>
        <fullName evidence="2">Myb/SANT-like DNA-binding domain-containing protein</fullName>
    </recommendedName>
</protein>
<gene>
    <name evidence="3" type="ORF">ABEB36_014493</name>
</gene>
<evidence type="ECO:0000313" key="3">
    <source>
        <dbReference type="EMBL" id="KAL1488694.1"/>
    </source>
</evidence>
<feature type="region of interest" description="Disordered" evidence="1">
    <location>
        <begin position="113"/>
        <end position="146"/>
    </location>
</feature>
<keyword evidence="4" id="KW-1185">Reference proteome</keyword>
<feature type="compositionally biased region" description="Low complexity" evidence="1">
    <location>
        <begin position="120"/>
        <end position="136"/>
    </location>
</feature>
<sequence length="217" mass="24396">MVENGYNKDAQNMKIKFKNLKTEYHKVRKANSVSGAGRQTCKFYDLLHDLLGDRPTASMEGIDSSEINNQQCEMVDVTVSDESIDRNLSDETNFETNDFTEVTVHDIEDGMLSPWPNALSPSVASTSSSKTSSTPKRSFKNRSRTSTKTINAIQEIKESIQETLSTITNEQRNEDAFIEKLLKGQAEIPKTVTEQFTASIFALLKEKKEAKSVVIFR</sequence>
<proteinExistence type="predicted"/>
<dbReference type="InterPro" id="IPR044822">
    <property type="entry name" value="Myb_DNA-bind_4"/>
</dbReference>
<accession>A0ABD1E1Y6</accession>
<name>A0ABD1E1Y6_HYPHA</name>
<dbReference type="Pfam" id="PF13837">
    <property type="entry name" value="Myb_DNA-bind_4"/>
    <property type="match status" value="1"/>
</dbReference>
<dbReference type="Proteomes" id="UP001566132">
    <property type="component" value="Unassembled WGS sequence"/>
</dbReference>
<reference evidence="3 4" key="1">
    <citation type="submission" date="2024-05" db="EMBL/GenBank/DDBJ databases">
        <title>Genetic variation in Jamaican populations of the coffee berry borer (Hypothenemus hampei).</title>
        <authorList>
            <person name="Errbii M."/>
            <person name="Myrie A."/>
        </authorList>
    </citation>
    <scope>NUCLEOTIDE SEQUENCE [LARGE SCALE GENOMIC DNA]</scope>
    <source>
        <strain evidence="3">JA-Hopewell-2020-01-JO</strain>
        <tissue evidence="3">Whole body</tissue>
    </source>
</reference>
<dbReference type="AlphaFoldDB" id="A0ABD1E1Y6"/>
<evidence type="ECO:0000313" key="4">
    <source>
        <dbReference type="Proteomes" id="UP001566132"/>
    </source>
</evidence>